<dbReference type="PANTHER" id="PTHR23504">
    <property type="entry name" value="MAJOR FACILITATOR SUPERFAMILY DOMAIN-CONTAINING PROTEIN 10"/>
    <property type="match status" value="1"/>
</dbReference>
<gene>
    <name evidence="7" type="ORF">BN9_044000</name>
</gene>
<dbReference type="PANTHER" id="PTHR23504:SF1">
    <property type="entry name" value="GH21943P-RELATED"/>
    <property type="match status" value="1"/>
</dbReference>
<evidence type="ECO:0000313" key="7">
    <source>
        <dbReference type="EMBL" id="CCI43616.1"/>
    </source>
</evidence>
<keyword evidence="2" id="KW-0813">Transport</keyword>
<feature type="transmembrane region" description="Helical" evidence="6">
    <location>
        <begin position="247"/>
        <end position="270"/>
    </location>
</feature>
<evidence type="ECO:0000256" key="2">
    <source>
        <dbReference type="ARBA" id="ARBA00022448"/>
    </source>
</evidence>
<feature type="transmembrane region" description="Helical" evidence="6">
    <location>
        <begin position="214"/>
        <end position="235"/>
    </location>
</feature>
<name>A0A024G9Q7_9STRA</name>
<dbReference type="AlphaFoldDB" id="A0A024G9Q7"/>
<feature type="transmembrane region" description="Helical" evidence="6">
    <location>
        <begin position="20"/>
        <end position="45"/>
    </location>
</feature>
<comment type="caution">
    <text evidence="7">The sequence shown here is derived from an EMBL/GenBank/DDBJ whole genome shotgun (WGS) entry which is preliminary data.</text>
</comment>
<dbReference type="InParanoid" id="A0A024G9Q7"/>
<accession>A0A024G9Q7</accession>
<evidence type="ECO:0000256" key="1">
    <source>
        <dbReference type="ARBA" id="ARBA00004141"/>
    </source>
</evidence>
<evidence type="ECO:0008006" key="9">
    <source>
        <dbReference type="Google" id="ProtNLM"/>
    </source>
</evidence>
<dbReference type="Proteomes" id="UP000053237">
    <property type="component" value="Unassembled WGS sequence"/>
</dbReference>
<dbReference type="SUPFAM" id="SSF103473">
    <property type="entry name" value="MFS general substrate transporter"/>
    <property type="match status" value="1"/>
</dbReference>
<keyword evidence="4 6" id="KW-1133">Transmembrane helix</keyword>
<proteinExistence type="predicted"/>
<keyword evidence="3 6" id="KW-0812">Transmembrane</keyword>
<feature type="transmembrane region" description="Helical" evidence="6">
    <location>
        <begin position="84"/>
        <end position="104"/>
    </location>
</feature>
<evidence type="ECO:0000256" key="4">
    <source>
        <dbReference type="ARBA" id="ARBA00022989"/>
    </source>
</evidence>
<dbReference type="GO" id="GO:0016020">
    <property type="term" value="C:membrane"/>
    <property type="evidence" value="ECO:0007669"/>
    <property type="project" value="UniProtKB-SubCell"/>
</dbReference>
<dbReference type="InterPro" id="IPR036259">
    <property type="entry name" value="MFS_trans_sf"/>
</dbReference>
<dbReference type="EMBL" id="CAIX01000052">
    <property type="protein sequence ID" value="CCI43616.1"/>
    <property type="molecule type" value="Genomic_DNA"/>
</dbReference>
<reference evidence="7 8" key="1">
    <citation type="submission" date="2012-05" db="EMBL/GenBank/DDBJ databases">
        <title>Recombination and specialization in a pathogen metapopulation.</title>
        <authorList>
            <person name="Gardiner A."/>
            <person name="Kemen E."/>
            <person name="Schultz-Larsen T."/>
            <person name="MacLean D."/>
            <person name="Van Oosterhout C."/>
            <person name="Jones J.D.G."/>
        </authorList>
    </citation>
    <scope>NUCLEOTIDE SEQUENCE [LARGE SCALE GENOMIC DNA]</scope>
    <source>
        <strain evidence="7 8">Ac Nc2</strain>
    </source>
</reference>
<feature type="transmembrane region" description="Helical" evidence="6">
    <location>
        <begin position="152"/>
        <end position="172"/>
    </location>
</feature>
<evidence type="ECO:0000256" key="3">
    <source>
        <dbReference type="ARBA" id="ARBA00022692"/>
    </source>
</evidence>
<feature type="transmembrane region" description="Helical" evidence="6">
    <location>
        <begin position="124"/>
        <end position="145"/>
    </location>
</feature>
<keyword evidence="8" id="KW-1185">Reference proteome</keyword>
<dbReference type="OrthoDB" id="419616at2759"/>
<evidence type="ECO:0000313" key="8">
    <source>
        <dbReference type="Proteomes" id="UP000053237"/>
    </source>
</evidence>
<organism evidence="7 8">
    <name type="scientific">Albugo candida</name>
    <dbReference type="NCBI Taxonomy" id="65357"/>
    <lineage>
        <taxon>Eukaryota</taxon>
        <taxon>Sar</taxon>
        <taxon>Stramenopiles</taxon>
        <taxon>Oomycota</taxon>
        <taxon>Peronosporomycetes</taxon>
        <taxon>Albuginales</taxon>
        <taxon>Albuginaceae</taxon>
        <taxon>Albugo</taxon>
    </lineage>
</organism>
<keyword evidence="5 6" id="KW-0472">Membrane</keyword>
<evidence type="ECO:0000256" key="6">
    <source>
        <dbReference type="SAM" id="Phobius"/>
    </source>
</evidence>
<evidence type="ECO:0000256" key="5">
    <source>
        <dbReference type="ARBA" id="ARBA00023136"/>
    </source>
</evidence>
<protein>
    <recommendedName>
        <fullName evidence="9">Major facilitator superfamily (MFS) profile domain-containing protein</fullName>
    </recommendedName>
</protein>
<feature type="transmembrane region" description="Helical" evidence="6">
    <location>
        <begin position="178"/>
        <end position="202"/>
    </location>
</feature>
<comment type="subcellular location">
    <subcellularLocation>
        <location evidence="1">Membrane</location>
        <topology evidence="1">Multi-pass membrane protein</topology>
    </subcellularLocation>
</comment>
<sequence>MEKYERNLEAMPSHEMHARLRPLLALSFLQSFSWGITAPIISIAITQYYATQYQLPGQHIDCFHSAADRACVEGSKIASWYSSLLSALVCVLKVVMSPMFGLASDCVGRKTTANFTDSDIARHFLIHGISCILAQTFCLPLLMRFCGKEKGVVIISLFFYVLPCLTYALLVWYPYKWIVFAMDGVSGIQVLSHIAITSLFSISSPLQEQGRLQGAIVGVRAVFEATGPLLYAFMYSRMRVQQAWTRILPFLSAIILYSMAIGVACLLPSVMRLAVDRERNAVKQNTHRSLDTREVEQIVEPLLGDENTRDKADQ</sequence>